<dbReference type="EMBL" id="MTYJ01000023">
    <property type="protein sequence ID" value="OQV21378.1"/>
    <property type="molecule type" value="Genomic_DNA"/>
</dbReference>
<dbReference type="SUPFAM" id="SSF47473">
    <property type="entry name" value="EF-hand"/>
    <property type="match status" value="1"/>
</dbReference>
<evidence type="ECO:0000313" key="1">
    <source>
        <dbReference type="EMBL" id="OQV21378.1"/>
    </source>
</evidence>
<evidence type="ECO:0008006" key="3">
    <source>
        <dbReference type="Google" id="ProtNLM"/>
    </source>
</evidence>
<organism evidence="1 2">
    <name type="scientific">Hypsibius exemplaris</name>
    <name type="common">Freshwater tardigrade</name>
    <dbReference type="NCBI Taxonomy" id="2072580"/>
    <lineage>
        <taxon>Eukaryota</taxon>
        <taxon>Metazoa</taxon>
        <taxon>Ecdysozoa</taxon>
        <taxon>Tardigrada</taxon>
        <taxon>Eutardigrada</taxon>
        <taxon>Parachela</taxon>
        <taxon>Hypsibioidea</taxon>
        <taxon>Hypsibiidae</taxon>
        <taxon>Hypsibius</taxon>
    </lineage>
</organism>
<comment type="caution">
    <text evidence="1">The sequence shown here is derived from an EMBL/GenBank/DDBJ whole genome shotgun (WGS) entry which is preliminary data.</text>
</comment>
<evidence type="ECO:0000313" key="2">
    <source>
        <dbReference type="Proteomes" id="UP000192578"/>
    </source>
</evidence>
<accession>A0A1W0X1P5</accession>
<sequence length="189" mass="21840">MAGWFPFSDIKNVLRKFTDAIVKENRNAVSDLRSTLEGLDNMRTKSVDWNLFMDVLLDIGKSSLNPHEYNALARKYFFYPRISTEKRRELLRTRLQQALRQHLWEPRRNLLAALIRWDVYGRGSVSRQEMSRTIKATKMPVKADLTTVYLDLVEHADGKVDIEGVVSDLDWIRNPGVSIPAVPQKVQLA</sequence>
<dbReference type="InterPro" id="IPR011992">
    <property type="entry name" value="EF-hand-dom_pair"/>
</dbReference>
<keyword evidence="2" id="KW-1185">Reference proteome</keyword>
<gene>
    <name evidence="1" type="ORF">BV898_04587</name>
</gene>
<proteinExistence type="predicted"/>
<dbReference type="AlphaFoldDB" id="A0A1W0X1P5"/>
<dbReference type="Proteomes" id="UP000192578">
    <property type="component" value="Unassembled WGS sequence"/>
</dbReference>
<name>A0A1W0X1P5_HYPEX</name>
<dbReference type="OrthoDB" id="10037397at2759"/>
<reference evidence="2" key="1">
    <citation type="submission" date="2017-01" db="EMBL/GenBank/DDBJ databases">
        <title>Comparative genomics of anhydrobiosis in the tardigrade Hypsibius dujardini.</title>
        <authorList>
            <person name="Yoshida Y."/>
            <person name="Koutsovoulos G."/>
            <person name="Laetsch D."/>
            <person name="Stevens L."/>
            <person name="Kumar S."/>
            <person name="Horikawa D."/>
            <person name="Ishino K."/>
            <person name="Komine S."/>
            <person name="Tomita M."/>
            <person name="Blaxter M."/>
            <person name="Arakawa K."/>
        </authorList>
    </citation>
    <scope>NUCLEOTIDE SEQUENCE [LARGE SCALE GENOMIC DNA]</scope>
    <source>
        <strain evidence="2">Z151</strain>
    </source>
</reference>
<protein>
    <recommendedName>
        <fullName evidence="3">EF-hand domain-containing protein</fullName>
    </recommendedName>
</protein>